<dbReference type="InterPro" id="IPR011251">
    <property type="entry name" value="Luciferase-like_dom"/>
</dbReference>
<evidence type="ECO:0000259" key="5">
    <source>
        <dbReference type="Pfam" id="PF00296"/>
    </source>
</evidence>
<evidence type="ECO:0000256" key="4">
    <source>
        <dbReference type="ARBA" id="ARBA00023033"/>
    </source>
</evidence>
<keyword evidence="1" id="KW-0285">Flavoprotein</keyword>
<dbReference type="Gene3D" id="3.20.20.30">
    <property type="entry name" value="Luciferase-like domain"/>
    <property type="match status" value="1"/>
</dbReference>
<accession>A0A941IJG4</accession>
<dbReference type="AlphaFoldDB" id="A0A941IJG4"/>
<protein>
    <submittedName>
        <fullName evidence="6">LLM class flavin-dependent oxidoreductase</fullName>
    </submittedName>
</protein>
<dbReference type="SUPFAM" id="SSF51679">
    <property type="entry name" value="Bacterial luciferase-like"/>
    <property type="match status" value="1"/>
</dbReference>
<dbReference type="Pfam" id="PF00296">
    <property type="entry name" value="Bac_luciferase"/>
    <property type="match status" value="1"/>
</dbReference>
<dbReference type="InterPro" id="IPR050172">
    <property type="entry name" value="SsuD_RutA_monooxygenase"/>
</dbReference>
<keyword evidence="2" id="KW-0288">FMN</keyword>
<gene>
    <name evidence="6" type="ORF">KDK95_30790</name>
</gene>
<dbReference type="Proteomes" id="UP000676325">
    <property type="component" value="Unassembled WGS sequence"/>
</dbReference>
<dbReference type="GO" id="GO:0046306">
    <property type="term" value="P:alkanesulfonate catabolic process"/>
    <property type="evidence" value="ECO:0007669"/>
    <property type="project" value="TreeGrafter"/>
</dbReference>
<evidence type="ECO:0000256" key="3">
    <source>
        <dbReference type="ARBA" id="ARBA00023002"/>
    </source>
</evidence>
<dbReference type="EMBL" id="JAGSOH010000152">
    <property type="protein sequence ID" value="MBR7830730.1"/>
    <property type="molecule type" value="Genomic_DNA"/>
</dbReference>
<evidence type="ECO:0000313" key="7">
    <source>
        <dbReference type="Proteomes" id="UP000676325"/>
    </source>
</evidence>
<evidence type="ECO:0000313" key="6">
    <source>
        <dbReference type="EMBL" id="MBR7830730.1"/>
    </source>
</evidence>
<dbReference type="PANTHER" id="PTHR42847:SF4">
    <property type="entry name" value="ALKANESULFONATE MONOOXYGENASE-RELATED"/>
    <property type="match status" value="1"/>
</dbReference>
<sequence>MQLSTVILPVFPWREGREVWRRAEELGLHAAYTYDHLTWQSFRGSPWHGTVPTLAAAAVATGRIRLGTLVASPNFRHPVPFAKDLMTLDELSGGRFTLGIGAGGEGFDASVLGEERWSGRERADRFAEFTRLLDRLLTQDETTAADGVHYRALEAEMLPGSTQRPRMPFHVAAVGPRSMRLAAELGQGWVTYGAAEDGPKVVAEQIGRLAEACAARGRDVAELELTLLNMGRSAGERPLESFEAFVDWAGRYREVGITELVLHWPIADSEFAADMKVFERVAAEGLAHVDG</sequence>
<organism evidence="6 7">
    <name type="scientific">Actinospica acidithermotolerans</name>
    <dbReference type="NCBI Taxonomy" id="2828514"/>
    <lineage>
        <taxon>Bacteria</taxon>
        <taxon>Bacillati</taxon>
        <taxon>Actinomycetota</taxon>
        <taxon>Actinomycetes</taxon>
        <taxon>Catenulisporales</taxon>
        <taxon>Actinospicaceae</taxon>
        <taxon>Actinospica</taxon>
    </lineage>
</organism>
<proteinExistence type="predicted"/>
<feature type="domain" description="Luciferase-like" evidence="5">
    <location>
        <begin position="11"/>
        <end position="227"/>
    </location>
</feature>
<dbReference type="RefSeq" id="WP_212521854.1">
    <property type="nucleotide sequence ID" value="NZ_JAGSOH010000152.1"/>
</dbReference>
<dbReference type="InterPro" id="IPR036661">
    <property type="entry name" value="Luciferase-like_sf"/>
</dbReference>
<dbReference type="GO" id="GO:0008726">
    <property type="term" value="F:alkanesulfonate monooxygenase activity"/>
    <property type="evidence" value="ECO:0007669"/>
    <property type="project" value="TreeGrafter"/>
</dbReference>
<evidence type="ECO:0000256" key="2">
    <source>
        <dbReference type="ARBA" id="ARBA00022643"/>
    </source>
</evidence>
<dbReference type="PANTHER" id="PTHR42847">
    <property type="entry name" value="ALKANESULFONATE MONOOXYGENASE"/>
    <property type="match status" value="1"/>
</dbReference>
<keyword evidence="3" id="KW-0560">Oxidoreductase</keyword>
<evidence type="ECO:0000256" key="1">
    <source>
        <dbReference type="ARBA" id="ARBA00022630"/>
    </source>
</evidence>
<reference evidence="6" key="1">
    <citation type="submission" date="2021-04" db="EMBL/GenBank/DDBJ databases">
        <title>Genome based classification of Actinospica acidithermotolerans sp. nov., an actinobacterium isolated from an Indonesian hot spring.</title>
        <authorList>
            <person name="Kusuma A.B."/>
            <person name="Putra K.E."/>
            <person name="Nafisah S."/>
            <person name="Loh J."/>
            <person name="Nouioui I."/>
            <person name="Goodfellow M."/>
        </authorList>
    </citation>
    <scope>NUCLEOTIDE SEQUENCE</scope>
    <source>
        <strain evidence="6">MGRD01-02</strain>
    </source>
</reference>
<name>A0A941IJG4_9ACTN</name>
<comment type="caution">
    <text evidence="6">The sequence shown here is derived from an EMBL/GenBank/DDBJ whole genome shotgun (WGS) entry which is preliminary data.</text>
</comment>
<keyword evidence="7" id="KW-1185">Reference proteome</keyword>
<keyword evidence="4" id="KW-0503">Monooxygenase</keyword>